<dbReference type="EMBL" id="CATQJA010000679">
    <property type="protein sequence ID" value="CAJ0563066.1"/>
    <property type="molecule type" value="Genomic_DNA"/>
</dbReference>
<comment type="caution">
    <text evidence="1">The sequence shown here is derived from an EMBL/GenBank/DDBJ whole genome shotgun (WGS) entry which is preliminary data.</text>
</comment>
<protein>
    <submittedName>
        <fullName evidence="1">Uncharacterized protein</fullName>
    </submittedName>
</protein>
<dbReference type="AlphaFoldDB" id="A0AA36C766"/>
<proteinExistence type="predicted"/>
<evidence type="ECO:0000313" key="2">
    <source>
        <dbReference type="Proteomes" id="UP001177023"/>
    </source>
</evidence>
<sequence>MTFKLARAALRGIARISGFVWGCDGPGWIPTPRRPLIVTAASLAGFFAANTYVTDRCQPLSKVTGNFTIGWNLQFPAESEAGLADDGEQCGDSSVVEDVLVDGVRRCFRKGPRKV</sequence>
<dbReference type="Proteomes" id="UP001177023">
    <property type="component" value="Unassembled WGS sequence"/>
</dbReference>
<name>A0AA36C766_9BILA</name>
<organism evidence="1 2">
    <name type="scientific">Mesorhabditis spiculigera</name>
    <dbReference type="NCBI Taxonomy" id="96644"/>
    <lineage>
        <taxon>Eukaryota</taxon>
        <taxon>Metazoa</taxon>
        <taxon>Ecdysozoa</taxon>
        <taxon>Nematoda</taxon>
        <taxon>Chromadorea</taxon>
        <taxon>Rhabditida</taxon>
        <taxon>Rhabditina</taxon>
        <taxon>Rhabditomorpha</taxon>
        <taxon>Rhabditoidea</taxon>
        <taxon>Rhabditidae</taxon>
        <taxon>Mesorhabditinae</taxon>
        <taxon>Mesorhabditis</taxon>
    </lineage>
</organism>
<reference evidence="1" key="1">
    <citation type="submission" date="2023-06" db="EMBL/GenBank/DDBJ databases">
        <authorList>
            <person name="Delattre M."/>
        </authorList>
    </citation>
    <scope>NUCLEOTIDE SEQUENCE</scope>
    <source>
        <strain evidence="1">AF72</strain>
    </source>
</reference>
<keyword evidence="2" id="KW-1185">Reference proteome</keyword>
<gene>
    <name evidence="1" type="ORF">MSPICULIGERA_LOCUS2323</name>
</gene>
<evidence type="ECO:0000313" key="1">
    <source>
        <dbReference type="EMBL" id="CAJ0563066.1"/>
    </source>
</evidence>
<accession>A0AA36C766</accession>
<feature type="non-terminal residue" evidence="1">
    <location>
        <position position="115"/>
    </location>
</feature>